<evidence type="ECO:0000313" key="3">
    <source>
        <dbReference type="Proteomes" id="UP000500938"/>
    </source>
</evidence>
<gene>
    <name evidence="2" type="ORF">HKW67_14835</name>
</gene>
<feature type="region of interest" description="Disordered" evidence="1">
    <location>
        <begin position="1"/>
        <end position="25"/>
    </location>
</feature>
<proteinExistence type="predicted"/>
<reference evidence="2 3" key="1">
    <citation type="submission" date="2020-05" db="EMBL/GenBank/DDBJ databases">
        <title>Complete genome sequence of Gemmatimonas greenlandica TET16.</title>
        <authorList>
            <person name="Zeng Y."/>
        </authorList>
    </citation>
    <scope>NUCLEOTIDE SEQUENCE [LARGE SCALE GENOMIC DNA]</scope>
    <source>
        <strain evidence="2 3">TET16</strain>
    </source>
</reference>
<dbReference type="KEGG" id="ggr:HKW67_14835"/>
<feature type="region of interest" description="Disordered" evidence="1">
    <location>
        <begin position="111"/>
        <end position="146"/>
    </location>
</feature>
<evidence type="ECO:0000313" key="2">
    <source>
        <dbReference type="EMBL" id="QJR36696.1"/>
    </source>
</evidence>
<dbReference type="RefSeq" id="WP_171226129.1">
    <property type="nucleotide sequence ID" value="NZ_CP053085.1"/>
</dbReference>
<sequence>MTSSPHEEPEQKTRPSTPPAQDADVIRDADGLVVDEYSDDDFEDGEHMDALDQERALQGTNALEDVADDGDGIDEINLADAVRQDGADAEMRVGAESLSADELEDAAIGHELRGAAGVTRDDEVHGERMFDSPDGKGRQTPEGEQD</sequence>
<keyword evidence="3" id="KW-1185">Reference proteome</keyword>
<dbReference type="Proteomes" id="UP000500938">
    <property type="component" value="Chromosome"/>
</dbReference>
<dbReference type="AlphaFoldDB" id="A0A6M4IT88"/>
<evidence type="ECO:0000256" key="1">
    <source>
        <dbReference type="SAM" id="MobiDB-lite"/>
    </source>
</evidence>
<protein>
    <recommendedName>
        <fullName evidence="4">DUF5709 domain-containing protein</fullName>
    </recommendedName>
</protein>
<feature type="compositionally biased region" description="Basic and acidic residues" evidence="1">
    <location>
        <begin position="1"/>
        <end position="13"/>
    </location>
</feature>
<name>A0A6M4IT88_9BACT</name>
<dbReference type="EMBL" id="CP053085">
    <property type="protein sequence ID" value="QJR36696.1"/>
    <property type="molecule type" value="Genomic_DNA"/>
</dbReference>
<organism evidence="2 3">
    <name type="scientific">Gemmatimonas groenlandica</name>
    <dbReference type="NCBI Taxonomy" id="2732249"/>
    <lineage>
        <taxon>Bacteria</taxon>
        <taxon>Pseudomonadati</taxon>
        <taxon>Gemmatimonadota</taxon>
        <taxon>Gemmatimonadia</taxon>
        <taxon>Gemmatimonadales</taxon>
        <taxon>Gemmatimonadaceae</taxon>
        <taxon>Gemmatimonas</taxon>
    </lineage>
</organism>
<evidence type="ECO:0008006" key="4">
    <source>
        <dbReference type="Google" id="ProtNLM"/>
    </source>
</evidence>
<accession>A0A6M4IT88</accession>